<keyword evidence="6" id="KW-1185">Reference proteome</keyword>
<evidence type="ECO:0000256" key="1">
    <source>
        <dbReference type="ARBA" id="ARBA00023016"/>
    </source>
</evidence>
<reference evidence="5 6" key="1">
    <citation type="journal article" date="2021" name="Nat. Plants">
        <title>The Taxus genome provides insights into paclitaxel biosynthesis.</title>
        <authorList>
            <person name="Xiong X."/>
            <person name="Gou J."/>
            <person name="Liao Q."/>
            <person name="Li Y."/>
            <person name="Zhou Q."/>
            <person name="Bi G."/>
            <person name="Li C."/>
            <person name="Du R."/>
            <person name="Wang X."/>
            <person name="Sun T."/>
            <person name="Guo L."/>
            <person name="Liang H."/>
            <person name="Lu P."/>
            <person name="Wu Y."/>
            <person name="Zhang Z."/>
            <person name="Ro D.K."/>
            <person name="Shang Y."/>
            <person name="Huang S."/>
            <person name="Yan J."/>
        </authorList>
    </citation>
    <scope>NUCLEOTIDE SEQUENCE [LARGE SCALE GENOMIC DNA]</scope>
    <source>
        <strain evidence="5">Ta-2019</strain>
    </source>
</reference>
<proteinExistence type="inferred from homology"/>
<dbReference type="Gene3D" id="2.60.40.790">
    <property type="match status" value="1"/>
</dbReference>
<evidence type="ECO:0000259" key="4">
    <source>
        <dbReference type="PROSITE" id="PS01031"/>
    </source>
</evidence>
<dbReference type="EMBL" id="JAHRHJ020000008">
    <property type="protein sequence ID" value="KAH9305794.1"/>
    <property type="molecule type" value="Genomic_DNA"/>
</dbReference>
<name>A0AA38KIE7_TAXCH</name>
<keyword evidence="1" id="KW-0346">Stress response</keyword>
<dbReference type="InterPro" id="IPR008978">
    <property type="entry name" value="HSP20-like_chaperone"/>
</dbReference>
<dbReference type="PROSITE" id="PS01031">
    <property type="entry name" value="SHSP"/>
    <property type="match status" value="1"/>
</dbReference>
<feature type="domain" description="SHSP" evidence="4">
    <location>
        <begin position="37"/>
        <end position="153"/>
    </location>
</feature>
<gene>
    <name evidence="5" type="ORF">KI387_010198</name>
</gene>
<evidence type="ECO:0000313" key="5">
    <source>
        <dbReference type="EMBL" id="KAH9305794.1"/>
    </source>
</evidence>
<dbReference type="InterPro" id="IPR031107">
    <property type="entry name" value="Small_HSP"/>
</dbReference>
<dbReference type="InterPro" id="IPR002068">
    <property type="entry name" value="A-crystallin/Hsp20_dom"/>
</dbReference>
<dbReference type="PANTHER" id="PTHR11527">
    <property type="entry name" value="HEAT-SHOCK PROTEIN 20 FAMILY MEMBER"/>
    <property type="match status" value="1"/>
</dbReference>
<feature type="non-terminal residue" evidence="5">
    <location>
        <position position="1"/>
    </location>
</feature>
<evidence type="ECO:0000256" key="3">
    <source>
        <dbReference type="RuleBase" id="RU003616"/>
    </source>
</evidence>
<dbReference type="Pfam" id="PF00011">
    <property type="entry name" value="HSP20"/>
    <property type="match status" value="1"/>
</dbReference>
<dbReference type="CDD" id="cd06464">
    <property type="entry name" value="ACD_sHsps-like"/>
    <property type="match status" value="1"/>
</dbReference>
<sequence>LVLKLKEHAMEDGHVTSFTQLFHFPEELEKLISPRSHDKDAPSTAVDIKQTPNDYIFYADVPGLTKSDIQVQVENGKTLVIKCAGKRKREEGEECKILRVERKVNDKFTRKFALPGDANADGITAACVDGVLSVTVPRLVPEKKSKSIEISVA</sequence>
<comment type="similarity">
    <text evidence="2 3">Belongs to the small heat shock protein (HSP20) family.</text>
</comment>
<comment type="caution">
    <text evidence="5">The sequence shown here is derived from an EMBL/GenBank/DDBJ whole genome shotgun (WGS) entry which is preliminary data.</text>
</comment>
<dbReference type="SUPFAM" id="SSF49764">
    <property type="entry name" value="HSP20-like chaperones"/>
    <property type="match status" value="1"/>
</dbReference>
<evidence type="ECO:0000313" key="6">
    <source>
        <dbReference type="Proteomes" id="UP000824469"/>
    </source>
</evidence>
<accession>A0AA38KIE7</accession>
<dbReference type="Proteomes" id="UP000824469">
    <property type="component" value="Unassembled WGS sequence"/>
</dbReference>
<dbReference type="OMA" id="SYAREDY"/>
<organism evidence="5 6">
    <name type="scientific">Taxus chinensis</name>
    <name type="common">Chinese yew</name>
    <name type="synonym">Taxus wallichiana var. chinensis</name>
    <dbReference type="NCBI Taxonomy" id="29808"/>
    <lineage>
        <taxon>Eukaryota</taxon>
        <taxon>Viridiplantae</taxon>
        <taxon>Streptophyta</taxon>
        <taxon>Embryophyta</taxon>
        <taxon>Tracheophyta</taxon>
        <taxon>Spermatophyta</taxon>
        <taxon>Pinopsida</taxon>
        <taxon>Pinidae</taxon>
        <taxon>Conifers II</taxon>
        <taxon>Cupressales</taxon>
        <taxon>Taxaceae</taxon>
        <taxon>Taxus</taxon>
    </lineage>
</organism>
<protein>
    <recommendedName>
        <fullName evidence="4">SHSP domain-containing protein</fullName>
    </recommendedName>
</protein>
<evidence type="ECO:0000256" key="2">
    <source>
        <dbReference type="PROSITE-ProRule" id="PRU00285"/>
    </source>
</evidence>
<dbReference type="AlphaFoldDB" id="A0AA38KIE7"/>